<sequence>MDASSTQRVAAFPANWKQALCVLQGSQQVRDWDSASSSCAKAKEWGLALELLKAVYQRATQSCSTRNILILAFEKGQQWPKACQLLSKDVDIISYNTIISHTSHISHPSHPFHPFHWSCCLLLLQSLQTKRLRPTRITLNAAARAASARWRGALELLTPLLGSSGASVVSYGTAVASLPADQWRTAIGLLRDMEKRSMQSNVVVHTAAISVCEKAEQWQVALVLLESTLCLAEQDPALREFDHLQFCHQCLCEWHAMGTSCASPFRASTARPPAQPSEPHIAHASLCSRASLDRSDAVFQVELRLGGSLGRHGCGGQDPAMVTGPGTLEIVSPYACGSDTV</sequence>
<dbReference type="Gene3D" id="1.25.40.10">
    <property type="entry name" value="Tetratricopeptide repeat domain"/>
    <property type="match status" value="1"/>
</dbReference>
<keyword evidence="2" id="KW-1185">Reference proteome</keyword>
<dbReference type="PANTHER" id="PTHR47938">
    <property type="entry name" value="RESPIRATORY COMPLEX I CHAPERONE (CIA84), PUTATIVE (AFU_ORTHOLOGUE AFUA_2G06020)-RELATED"/>
    <property type="match status" value="1"/>
</dbReference>
<dbReference type="PANTHER" id="PTHR47938:SF35">
    <property type="entry name" value="PENTATRICOPEPTIDE REPEAT-CONTAINING PROTEIN 4, MITOCHONDRIAL-RELATED"/>
    <property type="match status" value="1"/>
</dbReference>
<evidence type="ECO:0000313" key="1">
    <source>
        <dbReference type="EMBL" id="CAK9084179.1"/>
    </source>
</evidence>
<gene>
    <name evidence="1" type="ORF">CCMP2556_LOCUS40979</name>
</gene>
<evidence type="ECO:0008006" key="3">
    <source>
        <dbReference type="Google" id="ProtNLM"/>
    </source>
</evidence>
<protein>
    <recommendedName>
        <fullName evidence="3">Pentatricopeptide repeat-containing protein, chloroplastic</fullName>
    </recommendedName>
</protein>
<name>A0ABP0Q7G0_9DINO</name>
<accession>A0ABP0Q7G0</accession>
<organism evidence="1 2">
    <name type="scientific">Durusdinium trenchii</name>
    <dbReference type="NCBI Taxonomy" id="1381693"/>
    <lineage>
        <taxon>Eukaryota</taxon>
        <taxon>Sar</taxon>
        <taxon>Alveolata</taxon>
        <taxon>Dinophyceae</taxon>
        <taxon>Suessiales</taxon>
        <taxon>Symbiodiniaceae</taxon>
        <taxon>Durusdinium</taxon>
    </lineage>
</organism>
<proteinExistence type="predicted"/>
<evidence type="ECO:0000313" key="2">
    <source>
        <dbReference type="Proteomes" id="UP001642484"/>
    </source>
</evidence>
<dbReference type="EMBL" id="CAXAMN010024140">
    <property type="protein sequence ID" value="CAK9084179.1"/>
    <property type="molecule type" value="Genomic_DNA"/>
</dbReference>
<reference evidence="1 2" key="1">
    <citation type="submission" date="2024-02" db="EMBL/GenBank/DDBJ databases">
        <authorList>
            <person name="Chen Y."/>
            <person name="Shah S."/>
            <person name="Dougan E. K."/>
            <person name="Thang M."/>
            <person name="Chan C."/>
        </authorList>
    </citation>
    <scope>NUCLEOTIDE SEQUENCE [LARGE SCALE GENOMIC DNA]</scope>
</reference>
<dbReference type="InterPro" id="IPR011990">
    <property type="entry name" value="TPR-like_helical_dom_sf"/>
</dbReference>
<comment type="caution">
    <text evidence="1">The sequence shown here is derived from an EMBL/GenBank/DDBJ whole genome shotgun (WGS) entry which is preliminary data.</text>
</comment>
<dbReference type="Proteomes" id="UP001642484">
    <property type="component" value="Unassembled WGS sequence"/>
</dbReference>